<comment type="caution">
    <text evidence="13">The sequence shown here is derived from an EMBL/GenBank/DDBJ whole genome shotgun (WGS) entry which is preliminary data.</text>
</comment>
<gene>
    <name evidence="13" type="ORF">EV685_0504</name>
</gene>
<dbReference type="Pfam" id="PF01578">
    <property type="entry name" value="Cytochrom_C_asm"/>
    <property type="match status" value="1"/>
</dbReference>
<dbReference type="InterPro" id="IPR003567">
    <property type="entry name" value="Cyt_c_biogenesis"/>
</dbReference>
<comment type="function">
    <text evidence="9">Required for the biogenesis of c-type cytochromes. Possible subunit of a heme lyase.</text>
</comment>
<evidence type="ECO:0000256" key="7">
    <source>
        <dbReference type="ARBA" id="ARBA00022989"/>
    </source>
</evidence>
<keyword evidence="6" id="KW-0201">Cytochrome c-type biogenesis</keyword>
<evidence type="ECO:0000256" key="9">
    <source>
        <dbReference type="ARBA" id="ARBA00037230"/>
    </source>
</evidence>
<feature type="domain" description="Cytochrome c-type biogenesis protein CcmF C-terminal" evidence="12">
    <location>
        <begin position="317"/>
        <end position="644"/>
    </location>
</feature>
<feature type="transmembrane region" description="Helical" evidence="10">
    <location>
        <begin position="451"/>
        <end position="472"/>
    </location>
</feature>
<evidence type="ECO:0000256" key="2">
    <source>
        <dbReference type="ARBA" id="ARBA00009186"/>
    </source>
</evidence>
<name>A0A4Q7LVA3_9BURK</name>
<protein>
    <submittedName>
        <fullName evidence="13">Cytochrome c-type biogenesis protein CcmF</fullName>
    </submittedName>
</protein>
<dbReference type="Proteomes" id="UP000293433">
    <property type="component" value="Unassembled WGS sequence"/>
</dbReference>
<reference evidence="13 14" key="1">
    <citation type="submission" date="2019-02" db="EMBL/GenBank/DDBJ databases">
        <title>Genomic Encyclopedia of Type Strains, Phase IV (KMG-IV): sequencing the most valuable type-strain genomes for metagenomic binning, comparative biology and taxonomic classification.</title>
        <authorList>
            <person name="Goeker M."/>
        </authorList>
    </citation>
    <scope>NUCLEOTIDE SEQUENCE [LARGE SCALE GENOMIC DNA]</scope>
    <source>
        <strain evidence="13 14">DSM 10617</strain>
    </source>
</reference>
<dbReference type="OrthoDB" id="9761451at2"/>
<evidence type="ECO:0000313" key="14">
    <source>
        <dbReference type="Proteomes" id="UP000293433"/>
    </source>
</evidence>
<feature type="transmembrane region" description="Helical" evidence="10">
    <location>
        <begin position="354"/>
        <end position="375"/>
    </location>
</feature>
<dbReference type="PANTHER" id="PTHR43653">
    <property type="entry name" value="CYTOCHROME C ASSEMBLY PROTEIN-RELATED"/>
    <property type="match status" value="1"/>
</dbReference>
<dbReference type="InterPro" id="IPR032523">
    <property type="entry name" value="CcmF_C"/>
</dbReference>
<feature type="transmembrane region" description="Helical" evidence="10">
    <location>
        <begin position="40"/>
        <end position="64"/>
    </location>
</feature>
<dbReference type="InterPro" id="IPR003568">
    <property type="entry name" value="Cyt_c_biogenesis_CcmF"/>
</dbReference>
<feature type="transmembrane region" description="Helical" evidence="10">
    <location>
        <begin position="314"/>
        <end position="333"/>
    </location>
</feature>
<organism evidence="13 14">
    <name type="scientific">Sphaerotilus mobilis</name>
    <dbReference type="NCBI Taxonomy" id="47994"/>
    <lineage>
        <taxon>Bacteria</taxon>
        <taxon>Pseudomonadati</taxon>
        <taxon>Pseudomonadota</taxon>
        <taxon>Betaproteobacteria</taxon>
        <taxon>Burkholderiales</taxon>
        <taxon>Sphaerotilaceae</taxon>
        <taxon>Sphaerotilus</taxon>
    </lineage>
</organism>
<evidence type="ECO:0000256" key="4">
    <source>
        <dbReference type="ARBA" id="ARBA00022519"/>
    </source>
</evidence>
<dbReference type="GO" id="GO:0005886">
    <property type="term" value="C:plasma membrane"/>
    <property type="evidence" value="ECO:0007669"/>
    <property type="project" value="UniProtKB-SubCell"/>
</dbReference>
<comment type="similarity">
    <text evidence="2">Belongs to the CcmF/CycK/Ccl1/NrfE/CcsA family.</text>
</comment>
<dbReference type="EMBL" id="SGWV01000007">
    <property type="protein sequence ID" value="RZS58222.1"/>
    <property type="molecule type" value="Genomic_DNA"/>
</dbReference>
<dbReference type="RefSeq" id="WP_130480384.1">
    <property type="nucleotide sequence ID" value="NZ_SGWV01000007.1"/>
</dbReference>
<keyword evidence="4" id="KW-0997">Cell inner membrane</keyword>
<dbReference type="PRINTS" id="PR01411">
    <property type="entry name" value="CCMFBIOGNSIS"/>
</dbReference>
<dbReference type="NCBIfam" id="NF007691">
    <property type="entry name" value="PRK10369.1"/>
    <property type="match status" value="1"/>
</dbReference>
<feature type="transmembrane region" description="Helical" evidence="10">
    <location>
        <begin position="625"/>
        <end position="642"/>
    </location>
</feature>
<evidence type="ECO:0000256" key="10">
    <source>
        <dbReference type="SAM" id="Phobius"/>
    </source>
</evidence>
<feature type="transmembrane region" description="Helical" evidence="10">
    <location>
        <begin position="98"/>
        <end position="116"/>
    </location>
</feature>
<accession>A0A4Q7LVA3</accession>
<dbReference type="GO" id="GO:0017004">
    <property type="term" value="P:cytochrome complex assembly"/>
    <property type="evidence" value="ECO:0007669"/>
    <property type="project" value="UniProtKB-KW"/>
</dbReference>
<feature type="domain" description="Cytochrome c assembly protein" evidence="11">
    <location>
        <begin position="91"/>
        <end position="297"/>
    </location>
</feature>
<comment type="subcellular location">
    <subcellularLocation>
        <location evidence="1">Cell inner membrane</location>
        <topology evidence="1">Multi-pass membrane protein</topology>
    </subcellularLocation>
</comment>
<keyword evidence="5 10" id="KW-0812">Transmembrane</keyword>
<feature type="transmembrane region" description="Helical" evidence="10">
    <location>
        <begin position="251"/>
        <end position="267"/>
    </location>
</feature>
<keyword evidence="8 10" id="KW-0472">Membrane</keyword>
<evidence type="ECO:0000259" key="11">
    <source>
        <dbReference type="Pfam" id="PF01578"/>
    </source>
</evidence>
<dbReference type="NCBIfam" id="TIGR00353">
    <property type="entry name" value="nrfE"/>
    <property type="match status" value="1"/>
</dbReference>
<dbReference type="GO" id="GO:0020037">
    <property type="term" value="F:heme binding"/>
    <property type="evidence" value="ECO:0007669"/>
    <property type="project" value="InterPro"/>
</dbReference>
<evidence type="ECO:0000256" key="1">
    <source>
        <dbReference type="ARBA" id="ARBA00004429"/>
    </source>
</evidence>
<evidence type="ECO:0000256" key="5">
    <source>
        <dbReference type="ARBA" id="ARBA00022692"/>
    </source>
</evidence>
<feature type="transmembrane region" description="Helical" evidence="10">
    <location>
        <begin position="179"/>
        <end position="199"/>
    </location>
</feature>
<evidence type="ECO:0000313" key="13">
    <source>
        <dbReference type="EMBL" id="RZS58222.1"/>
    </source>
</evidence>
<feature type="transmembrane region" description="Helical" evidence="10">
    <location>
        <begin position="123"/>
        <end position="144"/>
    </location>
</feature>
<evidence type="ECO:0000256" key="3">
    <source>
        <dbReference type="ARBA" id="ARBA00022475"/>
    </source>
</evidence>
<sequence length="664" mass="72405">MISYAELGHVLLWVALGVSLVLGTVPLVGAQKNRADWMALARPATTLLFVLVLASTVCLGVGFVTHDFSVTYVASNSNSQLPLAYRIAGIWGGHEGSLLLWMLMLAGWMMAVALFSRDLPMQVLARILAVMGLVSVGFLAFTLLTSNPFERLWPPAPDGRDLNPLLQDPGMVIHPPMLYMGYVGFAVAFAFAIAALIGGNLDAQWARWTRPWTTVAWMFLTIGIALGSWWAYYELGWGGWWFWDPVENASFMPWLVGTALIHSLAVTEKRGSFKNWTVLLAIMAFSLSLVGTFLVRSGVLSSVHAFATDPARGLFILGFLVVVIGSSLTLYAWRAPSVGLGSRFALLSRETLLLGNNVMFVVAMAAVLLGTLYPLLLDALNLGKISVGPPYFDTVFAPLMIPVIFLMGVGPMTRWKQAELPDLARRLRWAAVVALVGSLLTGWLAGRIEVMTSIGLALAWWIAASVATDLWEKVRPLPGVATLGQRLRQVQRATVGMMVAHLGVAAFIFGVTMVRTYEVERDVKMNLGDTTTVAGHTFTFLGVRDIEGPNYVAAQGQVKVTAEGSEKVITEMYPEKRVYRVQRNPMTEAAIDVGLTRDLYVSLGEAVDNNGAWIVRIYVKPFVDWIWGGCFIMALGGLLAATDRRYRRKVAATAAQNAAEGVSA</sequence>
<dbReference type="GO" id="GO:0015232">
    <property type="term" value="F:heme transmembrane transporter activity"/>
    <property type="evidence" value="ECO:0007669"/>
    <property type="project" value="InterPro"/>
</dbReference>
<proteinExistence type="inferred from homology"/>
<keyword evidence="14" id="KW-1185">Reference proteome</keyword>
<evidence type="ECO:0000259" key="12">
    <source>
        <dbReference type="Pfam" id="PF16327"/>
    </source>
</evidence>
<dbReference type="Pfam" id="PF16327">
    <property type="entry name" value="CcmF_C"/>
    <property type="match status" value="1"/>
</dbReference>
<dbReference type="InterPro" id="IPR002541">
    <property type="entry name" value="Cyt_c_assembly"/>
</dbReference>
<feature type="transmembrane region" description="Helical" evidence="10">
    <location>
        <begin position="6"/>
        <end position="28"/>
    </location>
</feature>
<feature type="transmembrane region" description="Helical" evidence="10">
    <location>
        <begin position="395"/>
        <end position="415"/>
    </location>
</feature>
<keyword evidence="3" id="KW-1003">Cell membrane</keyword>
<feature type="transmembrane region" description="Helical" evidence="10">
    <location>
        <begin position="276"/>
        <end position="294"/>
    </location>
</feature>
<dbReference type="AlphaFoldDB" id="A0A4Q7LVA3"/>
<evidence type="ECO:0000256" key="8">
    <source>
        <dbReference type="ARBA" id="ARBA00023136"/>
    </source>
</evidence>
<dbReference type="PRINTS" id="PR01410">
    <property type="entry name" value="CCBIOGENESIS"/>
</dbReference>
<feature type="transmembrane region" description="Helical" evidence="10">
    <location>
        <begin position="211"/>
        <end position="231"/>
    </location>
</feature>
<feature type="transmembrane region" description="Helical" evidence="10">
    <location>
        <begin position="493"/>
        <end position="514"/>
    </location>
</feature>
<keyword evidence="7 10" id="KW-1133">Transmembrane helix</keyword>
<evidence type="ECO:0000256" key="6">
    <source>
        <dbReference type="ARBA" id="ARBA00022748"/>
    </source>
</evidence>
<dbReference type="PANTHER" id="PTHR43653:SF1">
    <property type="entry name" value="CYTOCHROME C-TYPE BIOGENESIS PROTEIN CCMF"/>
    <property type="match status" value="1"/>
</dbReference>
<feature type="transmembrane region" description="Helical" evidence="10">
    <location>
        <begin position="427"/>
        <end position="445"/>
    </location>
</feature>